<dbReference type="InterPro" id="IPR001624">
    <property type="entry name" value="FliE"/>
</dbReference>
<dbReference type="HAMAP" id="MF_00724">
    <property type="entry name" value="FliE"/>
    <property type="match status" value="1"/>
</dbReference>
<evidence type="ECO:0000313" key="8">
    <source>
        <dbReference type="Proteomes" id="UP000823485"/>
    </source>
</evidence>
<evidence type="ECO:0000256" key="5">
    <source>
        <dbReference type="NCBIfam" id="TIGR00205"/>
    </source>
</evidence>
<reference evidence="7 8" key="1">
    <citation type="submission" date="2021-01" db="EMBL/GenBank/DDBJ databases">
        <title>Genomic Encyclopedia of Type Strains, Phase IV (KMG-IV): sequencing the most valuable type-strain genomes for metagenomic binning, comparative biology and taxonomic classification.</title>
        <authorList>
            <person name="Goeker M."/>
        </authorList>
    </citation>
    <scope>NUCLEOTIDE SEQUENCE [LARGE SCALE GENOMIC DNA]</scope>
    <source>
        <strain evidence="7 8">DSM 105453</strain>
    </source>
</reference>
<gene>
    <name evidence="4" type="primary">fliE</name>
    <name evidence="7" type="ORF">JOC94_003503</name>
</gene>
<feature type="compositionally biased region" description="Polar residues" evidence="6">
    <location>
        <begin position="1"/>
        <end position="22"/>
    </location>
</feature>
<dbReference type="Pfam" id="PF02049">
    <property type="entry name" value="FliE"/>
    <property type="match status" value="1"/>
</dbReference>
<evidence type="ECO:0000256" key="1">
    <source>
        <dbReference type="ARBA" id="ARBA00004117"/>
    </source>
</evidence>
<keyword evidence="7" id="KW-0282">Flagellum</keyword>
<evidence type="ECO:0000256" key="4">
    <source>
        <dbReference type="HAMAP-Rule" id="MF_00724"/>
    </source>
</evidence>
<comment type="subcellular location">
    <subcellularLocation>
        <location evidence="1 4">Bacterial flagellum basal body</location>
    </subcellularLocation>
</comment>
<evidence type="ECO:0000256" key="2">
    <source>
        <dbReference type="ARBA" id="ARBA00009272"/>
    </source>
</evidence>
<sequence>MEVQLLNSQLVNSNPGNQTSKAMQGAGQENGFGTYLKKALNEVNNLQLESDVATKKLAAGEKIELHEVMIASQKASVSMQAALEIRNKAVEAYQEIMRMQV</sequence>
<dbReference type="PANTHER" id="PTHR34653:SF1">
    <property type="entry name" value="FLAGELLAR HOOK-BASAL BODY COMPLEX PROTEIN FLIE"/>
    <property type="match status" value="1"/>
</dbReference>
<protein>
    <recommendedName>
        <fullName evidence="4 5">Flagellar hook-basal body complex protein FliE</fullName>
    </recommendedName>
</protein>
<dbReference type="PRINTS" id="PR01006">
    <property type="entry name" value="FLGHOOKFLIE"/>
</dbReference>
<evidence type="ECO:0000256" key="3">
    <source>
        <dbReference type="ARBA" id="ARBA00023143"/>
    </source>
</evidence>
<proteinExistence type="inferred from homology"/>
<keyword evidence="3 4" id="KW-0975">Bacterial flagellum</keyword>
<keyword evidence="8" id="KW-1185">Reference proteome</keyword>
<evidence type="ECO:0000313" key="7">
    <source>
        <dbReference type="EMBL" id="MBM7716483.1"/>
    </source>
</evidence>
<keyword evidence="7" id="KW-0966">Cell projection</keyword>
<evidence type="ECO:0000256" key="6">
    <source>
        <dbReference type="SAM" id="MobiDB-lite"/>
    </source>
</evidence>
<dbReference type="Proteomes" id="UP000823485">
    <property type="component" value="Unassembled WGS sequence"/>
</dbReference>
<keyword evidence="7" id="KW-0969">Cilium</keyword>
<comment type="similarity">
    <text evidence="2 4">Belongs to the FliE family.</text>
</comment>
<dbReference type="NCBIfam" id="TIGR00205">
    <property type="entry name" value="fliE"/>
    <property type="match status" value="1"/>
</dbReference>
<dbReference type="RefSeq" id="WP_077111731.1">
    <property type="nucleotide sequence ID" value="NZ_JAFBFH010000027.1"/>
</dbReference>
<feature type="region of interest" description="Disordered" evidence="6">
    <location>
        <begin position="1"/>
        <end position="26"/>
    </location>
</feature>
<accession>A0ABS2R9Y3</accession>
<name>A0ABS2R9Y3_9BACI</name>
<comment type="caution">
    <text evidence="7">The sequence shown here is derived from an EMBL/GenBank/DDBJ whole genome shotgun (WGS) entry which is preliminary data.</text>
</comment>
<dbReference type="EMBL" id="JAFBFH010000027">
    <property type="protein sequence ID" value="MBM7716483.1"/>
    <property type="molecule type" value="Genomic_DNA"/>
</dbReference>
<organism evidence="7 8">
    <name type="scientific">Siminovitchia thermophila</name>
    <dbReference type="NCBI Taxonomy" id="1245522"/>
    <lineage>
        <taxon>Bacteria</taxon>
        <taxon>Bacillati</taxon>
        <taxon>Bacillota</taxon>
        <taxon>Bacilli</taxon>
        <taxon>Bacillales</taxon>
        <taxon>Bacillaceae</taxon>
        <taxon>Siminovitchia</taxon>
    </lineage>
</organism>
<dbReference type="PANTHER" id="PTHR34653">
    <property type="match status" value="1"/>
</dbReference>